<reference evidence="2 3" key="1">
    <citation type="submission" date="2019-01" db="EMBL/GenBank/DDBJ databases">
        <authorList>
            <person name="Sayadi A."/>
        </authorList>
    </citation>
    <scope>NUCLEOTIDE SEQUENCE [LARGE SCALE GENOMIC DNA]</scope>
</reference>
<name>A0A653DM86_CALMS</name>
<feature type="compositionally biased region" description="Acidic residues" evidence="1">
    <location>
        <begin position="62"/>
        <end position="73"/>
    </location>
</feature>
<evidence type="ECO:0000313" key="2">
    <source>
        <dbReference type="EMBL" id="VEN60622.1"/>
    </source>
</evidence>
<sequence length="91" mass="10455">MYVLPHALLYCSSSEYEMDNYVYEGVSNTVFYQPDGNVLTNEESEFIASHMHSNEEYASDNSDPDDLCDPEPEMDEEIQAAFKEFVKSSKH</sequence>
<feature type="region of interest" description="Disordered" evidence="1">
    <location>
        <begin position="50"/>
        <end position="73"/>
    </location>
</feature>
<keyword evidence="3" id="KW-1185">Reference proteome</keyword>
<dbReference type="EMBL" id="CAACVG010012667">
    <property type="protein sequence ID" value="VEN60622.1"/>
    <property type="molecule type" value="Genomic_DNA"/>
</dbReference>
<protein>
    <submittedName>
        <fullName evidence="2">Uncharacterized protein</fullName>
    </submittedName>
</protein>
<evidence type="ECO:0000313" key="3">
    <source>
        <dbReference type="Proteomes" id="UP000410492"/>
    </source>
</evidence>
<dbReference type="OrthoDB" id="8171816at2759"/>
<accession>A0A653DM86</accession>
<gene>
    <name evidence="2" type="ORF">CALMAC_LOCUS18260</name>
</gene>
<dbReference type="AlphaFoldDB" id="A0A653DM86"/>
<evidence type="ECO:0000256" key="1">
    <source>
        <dbReference type="SAM" id="MobiDB-lite"/>
    </source>
</evidence>
<organism evidence="2 3">
    <name type="scientific">Callosobruchus maculatus</name>
    <name type="common">Southern cowpea weevil</name>
    <name type="synonym">Pulse bruchid</name>
    <dbReference type="NCBI Taxonomy" id="64391"/>
    <lineage>
        <taxon>Eukaryota</taxon>
        <taxon>Metazoa</taxon>
        <taxon>Ecdysozoa</taxon>
        <taxon>Arthropoda</taxon>
        <taxon>Hexapoda</taxon>
        <taxon>Insecta</taxon>
        <taxon>Pterygota</taxon>
        <taxon>Neoptera</taxon>
        <taxon>Endopterygota</taxon>
        <taxon>Coleoptera</taxon>
        <taxon>Polyphaga</taxon>
        <taxon>Cucujiformia</taxon>
        <taxon>Chrysomeloidea</taxon>
        <taxon>Chrysomelidae</taxon>
        <taxon>Bruchinae</taxon>
        <taxon>Bruchini</taxon>
        <taxon>Callosobruchus</taxon>
    </lineage>
</organism>
<dbReference type="Proteomes" id="UP000410492">
    <property type="component" value="Unassembled WGS sequence"/>
</dbReference>
<proteinExistence type="predicted"/>